<gene>
    <name evidence="2" type="ORF">Cgig2_014978</name>
</gene>
<feature type="region of interest" description="Disordered" evidence="1">
    <location>
        <begin position="164"/>
        <end position="207"/>
    </location>
</feature>
<name>A0A9Q1Q8H7_9CARY</name>
<dbReference type="AlphaFoldDB" id="A0A9Q1Q8H7"/>
<sequence>MDKASVRVCKVNIDKASVDSQEQLANRASSDILSATNSACYISHSENAPGLDSLKTPSTSEDSQMAHNEGISDTAVKDQDQNVLFSQDNSSSCVSKEDDTIVMSSDHVVDANHKNIKYSATSISGFCADSLARCTNCQSAESDPLVEQFSVEGNSGQAVLETVGFSDRVDPSETSASRDELSGGTLSKDPPSECSVDQAESSSAKMPDLHNIDHKFNEKSCVVGKPETESNGDALNSSIPITNAHELPVQGHTVTDKKGSDELVDVRVCDICGDVGREALLALCSKCSDGAEHM</sequence>
<dbReference type="EMBL" id="JAKOGI010000611">
    <property type="protein sequence ID" value="KAJ8432359.1"/>
    <property type="molecule type" value="Genomic_DNA"/>
</dbReference>
<reference evidence="2" key="1">
    <citation type="submission" date="2022-04" db="EMBL/GenBank/DDBJ databases">
        <title>Carnegiea gigantea Genome sequencing and assembly v2.</title>
        <authorList>
            <person name="Copetti D."/>
            <person name="Sanderson M.J."/>
            <person name="Burquez A."/>
            <person name="Wojciechowski M.F."/>
        </authorList>
    </citation>
    <scope>NUCLEOTIDE SEQUENCE</scope>
    <source>
        <strain evidence="2">SGP5-SGP5p</strain>
        <tissue evidence="2">Aerial part</tissue>
    </source>
</reference>
<evidence type="ECO:0000313" key="2">
    <source>
        <dbReference type="EMBL" id="KAJ8432359.1"/>
    </source>
</evidence>
<comment type="caution">
    <text evidence="2">The sequence shown here is derived from an EMBL/GenBank/DDBJ whole genome shotgun (WGS) entry which is preliminary data.</text>
</comment>
<dbReference type="Proteomes" id="UP001153076">
    <property type="component" value="Unassembled WGS sequence"/>
</dbReference>
<evidence type="ECO:0000313" key="3">
    <source>
        <dbReference type="Proteomes" id="UP001153076"/>
    </source>
</evidence>
<organism evidence="2 3">
    <name type="scientific">Carnegiea gigantea</name>
    <dbReference type="NCBI Taxonomy" id="171969"/>
    <lineage>
        <taxon>Eukaryota</taxon>
        <taxon>Viridiplantae</taxon>
        <taxon>Streptophyta</taxon>
        <taxon>Embryophyta</taxon>
        <taxon>Tracheophyta</taxon>
        <taxon>Spermatophyta</taxon>
        <taxon>Magnoliopsida</taxon>
        <taxon>eudicotyledons</taxon>
        <taxon>Gunneridae</taxon>
        <taxon>Pentapetalae</taxon>
        <taxon>Caryophyllales</taxon>
        <taxon>Cactineae</taxon>
        <taxon>Cactaceae</taxon>
        <taxon>Cactoideae</taxon>
        <taxon>Echinocereeae</taxon>
        <taxon>Carnegiea</taxon>
    </lineage>
</organism>
<accession>A0A9Q1Q8H7</accession>
<proteinExistence type="predicted"/>
<keyword evidence="3" id="KW-1185">Reference proteome</keyword>
<evidence type="ECO:0000256" key="1">
    <source>
        <dbReference type="SAM" id="MobiDB-lite"/>
    </source>
</evidence>
<dbReference type="OrthoDB" id="787137at2759"/>
<protein>
    <submittedName>
        <fullName evidence="2">Uncharacterized protein</fullName>
    </submittedName>
</protein>
<feature type="compositionally biased region" description="Basic and acidic residues" evidence="1">
    <location>
        <begin position="167"/>
        <end position="181"/>
    </location>
</feature>